<dbReference type="SMART" id="SM00560">
    <property type="entry name" value="LamGL"/>
    <property type="match status" value="1"/>
</dbReference>
<protein>
    <submittedName>
        <fullName evidence="4">LamG domain-containing protein</fullName>
    </submittedName>
</protein>
<organism evidence="4 5">
    <name type="scientific">Agaribacillus aureus</name>
    <dbReference type="NCBI Taxonomy" id="3051825"/>
    <lineage>
        <taxon>Bacteria</taxon>
        <taxon>Pseudomonadati</taxon>
        <taxon>Bacteroidota</taxon>
        <taxon>Cytophagia</taxon>
        <taxon>Cytophagales</taxon>
        <taxon>Splendidivirgaceae</taxon>
        <taxon>Agaribacillus</taxon>
    </lineage>
</organism>
<gene>
    <name evidence="4" type="ORF">QQ020_32750</name>
</gene>
<proteinExistence type="predicted"/>
<keyword evidence="1" id="KW-0732">Signal</keyword>
<dbReference type="InterPro" id="IPR013320">
    <property type="entry name" value="ConA-like_dom_sf"/>
</dbReference>
<evidence type="ECO:0000256" key="1">
    <source>
        <dbReference type="ARBA" id="ARBA00022729"/>
    </source>
</evidence>
<sequence>MKKFAISLLASTAIFCGCKDDDCHTPDITPDIEKGLIAYYPLNEDAKDASGNNLHATIEGVSAFEAGKVAQAIKLEADKGSYISLPEINFNDMDAFTISIWVNEEELTHSDGSGYISFGDHHGGHLGIGNYWGSIRFSVGYQLSDKPNSVSVIYPFDQADANKWMLYTMVYDKGVFSAYTNGVLKGTGEDAINASNSNAAIGAHWSANGQGFFNRFIGMMDDVRIYDRALTNEEIDFLLKFTGK</sequence>
<feature type="domain" description="LamG-like jellyroll fold" evidence="3">
    <location>
        <begin position="94"/>
        <end position="233"/>
    </location>
</feature>
<dbReference type="Gene3D" id="2.60.120.200">
    <property type="match status" value="1"/>
</dbReference>
<name>A0ABT8LI56_9BACT</name>
<dbReference type="RefSeq" id="WP_346762223.1">
    <property type="nucleotide sequence ID" value="NZ_JAUJEB010000011.1"/>
</dbReference>
<accession>A0ABT8LI56</accession>
<dbReference type="EMBL" id="JAUJEB010000011">
    <property type="protein sequence ID" value="MDN5216886.1"/>
    <property type="molecule type" value="Genomic_DNA"/>
</dbReference>
<dbReference type="InterPro" id="IPR006558">
    <property type="entry name" value="LamG-like"/>
</dbReference>
<comment type="caution">
    <text evidence="4">The sequence shown here is derived from an EMBL/GenBank/DDBJ whole genome shotgun (WGS) entry which is preliminary data.</text>
</comment>
<dbReference type="SUPFAM" id="SSF49899">
    <property type="entry name" value="Concanavalin A-like lectins/glucanases"/>
    <property type="match status" value="1"/>
</dbReference>
<evidence type="ECO:0000313" key="5">
    <source>
        <dbReference type="Proteomes" id="UP001172083"/>
    </source>
</evidence>
<evidence type="ECO:0000313" key="4">
    <source>
        <dbReference type="EMBL" id="MDN5216886.1"/>
    </source>
</evidence>
<dbReference type="Proteomes" id="UP001172083">
    <property type="component" value="Unassembled WGS sequence"/>
</dbReference>
<dbReference type="PROSITE" id="PS51257">
    <property type="entry name" value="PROKAR_LIPOPROTEIN"/>
    <property type="match status" value="1"/>
</dbReference>
<dbReference type="Pfam" id="PF13385">
    <property type="entry name" value="Laminin_G_3"/>
    <property type="match status" value="1"/>
</dbReference>
<evidence type="ECO:0000256" key="2">
    <source>
        <dbReference type="ARBA" id="ARBA00023157"/>
    </source>
</evidence>
<reference evidence="4" key="1">
    <citation type="submission" date="2023-06" db="EMBL/GenBank/DDBJ databases">
        <title>Genomic of Agaribacillus aureum.</title>
        <authorList>
            <person name="Wang G."/>
        </authorList>
    </citation>
    <scope>NUCLEOTIDE SEQUENCE</scope>
    <source>
        <strain evidence="4">BMA12</strain>
    </source>
</reference>
<evidence type="ECO:0000259" key="3">
    <source>
        <dbReference type="SMART" id="SM00560"/>
    </source>
</evidence>
<keyword evidence="2" id="KW-1015">Disulfide bond</keyword>
<keyword evidence="5" id="KW-1185">Reference proteome</keyword>